<evidence type="ECO:0000313" key="2">
    <source>
        <dbReference type="EMBL" id="WGL96269.1"/>
    </source>
</evidence>
<dbReference type="Proteomes" id="UP001177597">
    <property type="component" value="Chromosome"/>
</dbReference>
<dbReference type="RefSeq" id="WP_280629814.1">
    <property type="nucleotide sequence ID" value="NZ_CP123498.1"/>
</dbReference>
<sequence>MNGNNHLEVIELIKIMNTGMTEPILCKCNDGNLYVVKSTASVSRKELIHELVAAKLAKSIGLPIPDFAIAYVSKDIIDFLPPNFKGKISNGYAFASFYIEETSPIKFNEAHSVIDRQKQKYIYFFDRIINNSDRCLSLLGGNVNIIYNHQKQSYYIIDHNLAFDPSCDANAFSEHVFSPKNRDWVYDMFDELTNTQLADTLNNQCATAIAELPEDWINDQAHVIENIIALLCRGSEKYFRREIL</sequence>
<accession>A0AA95K164</accession>
<dbReference type="InterPro" id="IPR046748">
    <property type="entry name" value="HipA_2"/>
</dbReference>
<protein>
    <recommendedName>
        <fullName evidence="1">HipA-like kinase domain-containing protein</fullName>
    </recommendedName>
</protein>
<dbReference type="Pfam" id="PF20613">
    <property type="entry name" value="HipA_2"/>
    <property type="match status" value="1"/>
</dbReference>
<organism evidence="2 3">
    <name type="scientific">Arsenophonus nasoniae</name>
    <name type="common">son-killer infecting Nasonia vitripennis</name>
    <dbReference type="NCBI Taxonomy" id="638"/>
    <lineage>
        <taxon>Bacteria</taxon>
        <taxon>Pseudomonadati</taxon>
        <taxon>Pseudomonadota</taxon>
        <taxon>Gammaproteobacteria</taxon>
        <taxon>Enterobacterales</taxon>
        <taxon>Morganellaceae</taxon>
        <taxon>Arsenophonus</taxon>
    </lineage>
</organism>
<dbReference type="EMBL" id="CP123498">
    <property type="protein sequence ID" value="WGL96269.1"/>
    <property type="molecule type" value="Genomic_DNA"/>
</dbReference>
<proteinExistence type="predicted"/>
<name>A0AA95K164_9GAMM</name>
<dbReference type="AlphaFoldDB" id="A0AA95K164"/>
<gene>
    <name evidence="2" type="ORF">QE207_06785</name>
</gene>
<reference evidence="2" key="1">
    <citation type="submission" date="2023-04" db="EMBL/GenBank/DDBJ databases">
        <title>Genome dynamics across the evolutionary transition to endosymbiosis.</title>
        <authorList>
            <person name="Siozios S."/>
            <person name="Nadal-Jimenez P."/>
            <person name="Azagi T."/>
            <person name="Sprong H."/>
            <person name="Frost C.L."/>
            <person name="Parratt S.R."/>
            <person name="Taylor G."/>
            <person name="Brettell L."/>
            <person name="Lew K.C."/>
            <person name="Croft L."/>
            <person name="King K.C."/>
            <person name="Brockhurst M.A."/>
            <person name="Hypsa V."/>
            <person name="Novakova E."/>
            <person name="Darby A.C."/>
            <person name="Hurst G.D.D."/>
        </authorList>
    </citation>
    <scope>NUCLEOTIDE SEQUENCE</scope>
    <source>
        <strain evidence="2">AIh</strain>
    </source>
</reference>
<evidence type="ECO:0000313" key="3">
    <source>
        <dbReference type="Proteomes" id="UP001177597"/>
    </source>
</evidence>
<evidence type="ECO:0000259" key="1">
    <source>
        <dbReference type="Pfam" id="PF20613"/>
    </source>
</evidence>
<feature type="domain" description="HipA-like kinase" evidence="1">
    <location>
        <begin position="9"/>
        <end position="239"/>
    </location>
</feature>